<dbReference type="GO" id="GO:0016491">
    <property type="term" value="F:oxidoreductase activity"/>
    <property type="evidence" value="ECO:0007669"/>
    <property type="project" value="InterPro"/>
</dbReference>
<evidence type="ECO:0000313" key="3">
    <source>
        <dbReference type="Proteomes" id="UP000031366"/>
    </source>
</evidence>
<dbReference type="STRING" id="29341.RSJ17_16835"/>
<dbReference type="Pfam" id="PF03358">
    <property type="entry name" value="FMN_red"/>
    <property type="match status" value="1"/>
</dbReference>
<keyword evidence="3" id="KW-1185">Reference proteome</keyword>
<dbReference type="PANTHER" id="PTHR43741:SF4">
    <property type="entry name" value="FMN-DEPENDENT NADH:QUINONE OXIDOREDUCTASE"/>
    <property type="match status" value="1"/>
</dbReference>
<protein>
    <submittedName>
        <fullName evidence="2">NADPH-dependent FMN reductase family protein</fullName>
    </submittedName>
</protein>
<dbReference type="InterPro" id="IPR005025">
    <property type="entry name" value="FMN_Rdtase-like_dom"/>
</dbReference>
<evidence type="ECO:0000259" key="1">
    <source>
        <dbReference type="Pfam" id="PF03358"/>
    </source>
</evidence>
<dbReference type="EMBL" id="AYSO01000017">
    <property type="protein sequence ID" value="KIE46097.1"/>
    <property type="molecule type" value="Genomic_DNA"/>
</dbReference>
<reference evidence="2 3" key="1">
    <citation type="journal article" date="2015" name="Infect. Genet. Evol.">
        <title>Genomic sequences of six botulinum neurotoxin-producing strains representing three clostridial species illustrate the mobility and diversity of botulinum neurotoxin genes.</title>
        <authorList>
            <person name="Smith T.J."/>
            <person name="Hill K.K."/>
            <person name="Xie G."/>
            <person name="Foley B.T."/>
            <person name="Williamson C.H."/>
            <person name="Foster J.T."/>
            <person name="Johnson S.L."/>
            <person name="Chertkov O."/>
            <person name="Teshima H."/>
            <person name="Gibbons H.S."/>
            <person name="Johnsky L.A."/>
            <person name="Karavis M.A."/>
            <person name="Smith L.A."/>
        </authorList>
    </citation>
    <scope>NUCLEOTIDE SEQUENCE [LARGE SCALE GENOMIC DNA]</scope>
    <source>
        <strain evidence="2 3">CDC 2741</strain>
    </source>
</reference>
<dbReference type="InterPro" id="IPR029039">
    <property type="entry name" value="Flavoprotein-like_sf"/>
</dbReference>
<comment type="caution">
    <text evidence="2">The sequence shown here is derived from an EMBL/GenBank/DDBJ whole genome shotgun (WGS) entry which is preliminary data.</text>
</comment>
<gene>
    <name evidence="2" type="ORF">U732_1737</name>
</gene>
<feature type="domain" description="NADPH-dependent FMN reductase-like" evidence="1">
    <location>
        <begin position="1"/>
        <end position="154"/>
    </location>
</feature>
<dbReference type="AlphaFoldDB" id="A0A0C1QYI3"/>
<proteinExistence type="predicted"/>
<dbReference type="Gene3D" id="3.40.50.360">
    <property type="match status" value="1"/>
</dbReference>
<dbReference type="OrthoDB" id="9805976at2"/>
<accession>A0A0C1QYI3</accession>
<dbReference type="PANTHER" id="PTHR43741">
    <property type="entry name" value="FMN-DEPENDENT NADH-AZOREDUCTASE 1"/>
    <property type="match status" value="1"/>
</dbReference>
<dbReference type="Proteomes" id="UP000031366">
    <property type="component" value="Unassembled WGS sequence"/>
</dbReference>
<evidence type="ECO:0000313" key="2">
    <source>
        <dbReference type="EMBL" id="KIE46097.1"/>
    </source>
</evidence>
<sequence length="185" mass="20862">MNILSVLASPRKQGNTAILLKEYLKGVEDLTPSAQIEKIYLQSKNIQYCTGCNTCQKSSQSQCVLKDDMQDIYKTVEKADVLVFATPVYVFNMSGQLKTFLDRLYAVNHNILLNKKIVLLTTYGDIDEANAGVQNIVKSIDMLSTYLGMKFIQNLNVSTYEVQVYENDQYKKAAYALGADILKYL</sequence>
<organism evidence="2 3">
    <name type="scientific">Clostridium argentinense CDC 2741</name>
    <dbReference type="NCBI Taxonomy" id="1418104"/>
    <lineage>
        <taxon>Bacteria</taxon>
        <taxon>Bacillati</taxon>
        <taxon>Bacillota</taxon>
        <taxon>Clostridia</taxon>
        <taxon>Eubacteriales</taxon>
        <taxon>Clostridiaceae</taxon>
        <taxon>Clostridium</taxon>
    </lineage>
</organism>
<dbReference type="SUPFAM" id="SSF52218">
    <property type="entry name" value="Flavoproteins"/>
    <property type="match status" value="1"/>
</dbReference>
<dbReference type="InterPro" id="IPR050104">
    <property type="entry name" value="FMN-dep_NADH:Q_OxRdtase_AzoR1"/>
</dbReference>
<name>A0A0C1QYI3_9CLOT</name>
<dbReference type="RefSeq" id="WP_039633576.1">
    <property type="nucleotide sequence ID" value="NZ_AYSO01000017.1"/>
</dbReference>